<dbReference type="RefSeq" id="WP_204732104.1">
    <property type="nucleotide sequence ID" value="NZ_JAVDWE010000010.1"/>
</dbReference>
<dbReference type="SUPFAM" id="SSF55961">
    <property type="entry name" value="Bet v1-like"/>
    <property type="match status" value="1"/>
</dbReference>
<gene>
    <name evidence="1" type="ORF">J2X09_003472</name>
</gene>
<dbReference type="Gene3D" id="3.30.530.20">
    <property type="match status" value="1"/>
</dbReference>
<organism evidence="1 2">
    <name type="scientific">Hydrogenophaga laconesensis</name>
    <dbReference type="NCBI Taxonomy" id="1805971"/>
    <lineage>
        <taxon>Bacteria</taxon>
        <taxon>Pseudomonadati</taxon>
        <taxon>Pseudomonadota</taxon>
        <taxon>Betaproteobacteria</taxon>
        <taxon>Burkholderiales</taxon>
        <taxon>Comamonadaceae</taxon>
        <taxon>Hydrogenophaga</taxon>
    </lineage>
</organism>
<evidence type="ECO:0000313" key="2">
    <source>
        <dbReference type="Proteomes" id="UP001265550"/>
    </source>
</evidence>
<sequence>MKLLTYTTTIRAPREVVWNTMLERPTYEQWTQPFDPGGSTYEGSWDEGCTIRFLSSTGEGMLSVIARNQPHEFVSIKHIGMVTADGQDDTESETVKAWAPAFENYRLEAVGGGTRLTITLEAADAWAEMMDAMWPQALVRLRGLCEAQAGG</sequence>
<dbReference type="EMBL" id="JAVDWE010000010">
    <property type="protein sequence ID" value="MDR7095720.1"/>
    <property type="molecule type" value="Genomic_DNA"/>
</dbReference>
<dbReference type="Proteomes" id="UP001265550">
    <property type="component" value="Unassembled WGS sequence"/>
</dbReference>
<proteinExistence type="predicted"/>
<name>A0ABU1VEH5_9BURK</name>
<comment type="caution">
    <text evidence="1">The sequence shown here is derived from an EMBL/GenBank/DDBJ whole genome shotgun (WGS) entry which is preliminary data.</text>
</comment>
<reference evidence="1 2" key="1">
    <citation type="submission" date="2023-07" db="EMBL/GenBank/DDBJ databases">
        <title>Sorghum-associated microbial communities from plants grown in Nebraska, USA.</title>
        <authorList>
            <person name="Schachtman D."/>
        </authorList>
    </citation>
    <scope>NUCLEOTIDE SEQUENCE [LARGE SCALE GENOMIC DNA]</scope>
    <source>
        <strain evidence="1 2">BE240</strain>
    </source>
</reference>
<protein>
    <submittedName>
        <fullName evidence="1">Uncharacterized protein YndB with AHSA1/START domain</fullName>
    </submittedName>
</protein>
<dbReference type="InterPro" id="IPR023393">
    <property type="entry name" value="START-like_dom_sf"/>
</dbReference>
<accession>A0ABU1VEH5</accession>
<evidence type="ECO:0000313" key="1">
    <source>
        <dbReference type="EMBL" id="MDR7095720.1"/>
    </source>
</evidence>
<keyword evidence="2" id="KW-1185">Reference proteome</keyword>
<dbReference type="CDD" id="cd07814">
    <property type="entry name" value="SRPBCC_CalC_Aha1-like"/>
    <property type="match status" value="1"/>
</dbReference>